<dbReference type="PROSITE" id="PS00624">
    <property type="entry name" value="GMC_OXRED_2"/>
    <property type="match status" value="1"/>
</dbReference>
<evidence type="ECO:0000313" key="12">
    <source>
        <dbReference type="Proteomes" id="UP001265746"/>
    </source>
</evidence>
<evidence type="ECO:0000256" key="6">
    <source>
        <dbReference type="PIRSR" id="PIRSR000137-1"/>
    </source>
</evidence>
<feature type="domain" description="Glucose-methanol-choline oxidoreductase N-terminal" evidence="10">
    <location>
        <begin position="283"/>
        <end position="297"/>
    </location>
</feature>
<evidence type="ECO:0000256" key="5">
    <source>
        <dbReference type="ARBA" id="ARBA00023002"/>
    </source>
</evidence>
<comment type="similarity">
    <text evidence="2 8">Belongs to the GMC oxidoreductase family.</text>
</comment>
<dbReference type="PANTHER" id="PTHR11552:SF201">
    <property type="entry name" value="GLUCOSE-METHANOL-CHOLINE OXIDOREDUCTASE N-TERMINAL DOMAIN-CONTAINING PROTEIN"/>
    <property type="match status" value="1"/>
</dbReference>
<dbReference type="Proteomes" id="UP001265746">
    <property type="component" value="Unassembled WGS sequence"/>
</dbReference>
<evidence type="ECO:0000256" key="2">
    <source>
        <dbReference type="ARBA" id="ARBA00010790"/>
    </source>
</evidence>
<gene>
    <name evidence="11" type="ORF">N8I77_006749</name>
</gene>
<comment type="cofactor">
    <cofactor evidence="1 7">
        <name>FAD</name>
        <dbReference type="ChEBI" id="CHEBI:57692"/>
    </cofactor>
</comment>
<keyword evidence="4 7" id="KW-0274">FAD</keyword>
<keyword evidence="5" id="KW-0560">Oxidoreductase</keyword>
<dbReference type="PANTHER" id="PTHR11552">
    <property type="entry name" value="GLUCOSE-METHANOL-CHOLINE GMC OXIDOREDUCTASE"/>
    <property type="match status" value="1"/>
</dbReference>
<reference evidence="11" key="1">
    <citation type="submission" date="2023-06" db="EMBL/GenBank/DDBJ databases">
        <authorList>
            <person name="Noh H."/>
        </authorList>
    </citation>
    <scope>NUCLEOTIDE SEQUENCE</scope>
    <source>
        <strain evidence="11">DUCC20226</strain>
    </source>
</reference>
<evidence type="ECO:0000256" key="8">
    <source>
        <dbReference type="RuleBase" id="RU003968"/>
    </source>
</evidence>
<dbReference type="GO" id="GO:0016614">
    <property type="term" value="F:oxidoreductase activity, acting on CH-OH group of donors"/>
    <property type="evidence" value="ECO:0007669"/>
    <property type="project" value="InterPro"/>
</dbReference>
<evidence type="ECO:0000259" key="10">
    <source>
        <dbReference type="PROSITE" id="PS00624"/>
    </source>
</evidence>
<dbReference type="Gene3D" id="3.50.50.60">
    <property type="entry name" value="FAD/NAD(P)-binding domain"/>
    <property type="match status" value="1"/>
</dbReference>
<dbReference type="InterPro" id="IPR012132">
    <property type="entry name" value="GMC_OxRdtase"/>
</dbReference>
<dbReference type="Pfam" id="PF00732">
    <property type="entry name" value="GMC_oxred_N"/>
    <property type="match status" value="1"/>
</dbReference>
<feature type="binding site" evidence="7">
    <location>
        <position position="99"/>
    </location>
    <ligand>
        <name>FAD</name>
        <dbReference type="ChEBI" id="CHEBI:57692"/>
    </ligand>
</feature>
<comment type="caution">
    <text evidence="11">The sequence shown here is derived from an EMBL/GenBank/DDBJ whole genome shotgun (WGS) entry which is preliminary data.</text>
</comment>
<dbReference type="InterPro" id="IPR036188">
    <property type="entry name" value="FAD/NAD-bd_sf"/>
</dbReference>
<dbReference type="Gene3D" id="3.30.560.10">
    <property type="entry name" value="Glucose Oxidase, domain 3"/>
    <property type="match status" value="1"/>
</dbReference>
<dbReference type="Pfam" id="PF05199">
    <property type="entry name" value="GMC_oxred_C"/>
    <property type="match status" value="1"/>
</dbReference>
<sequence>MPSSEIRAEDFCDFHFDFLIVGGGTAGLVVASRLSENASLKVGVLEAGLEVYDNERVDIPGWFGTTLGTELDWQFETTPQAGLGGRTLPWPRGKGLGGTSLLNFMTWNRASKQDYDAWERLGCKGWGWDGIIPFLKKSEKFHAPSQETQVADKAYYDASGFGTSGPIHVSYATEYSASHQYWHDTLQQLGVPNNKAHMMGSNLGAWTNLASVDPLSCTRSSSATAYYQPHSQRTNLVVLTEALVQKILLEKHDGLWTAKGVQFTSQAKTLSVFASKEVIICAGTVQSPQILELSGIGNTEVLKKAGIETIVSSPFVGENLQDHIMAASIYEVDSDLPNPDDLKTSTAAAAAREEYKLKNTGLLTILANSICYLSLSQIISDDTLSRLTAKARSIQGDFTERNEIRRDRFDTSFPRLGQIEYIFDLGNWNPYFQPDASSSGKKYGTMLQILQYPFSRGSIHVQSSSPFEKPVVDPRYYQKGGGDLDLEIMIECAKFAEKITQTLPLASIVRGRVVPPAPAKSDGELRDWLVKETITDWHPIGTCGMGGDRGIAGGVVDERLRVYGMKGLRIVDASVMPLQISAHLQATVYAIAEKGAHMILEDLQDC</sequence>
<evidence type="ECO:0000256" key="3">
    <source>
        <dbReference type="ARBA" id="ARBA00022630"/>
    </source>
</evidence>
<feature type="domain" description="Glucose-methanol-choline oxidoreductase N-terminal" evidence="9">
    <location>
        <begin position="93"/>
        <end position="116"/>
    </location>
</feature>
<protein>
    <recommendedName>
        <fullName evidence="9 10">Glucose-methanol-choline oxidoreductase N-terminal domain-containing protein</fullName>
    </recommendedName>
</protein>
<name>A0AAD9SHB5_PHOAM</name>
<dbReference type="PIRSF" id="PIRSF000137">
    <property type="entry name" value="Alcohol_oxidase"/>
    <property type="match status" value="1"/>
</dbReference>
<dbReference type="GO" id="GO:0050660">
    <property type="term" value="F:flavin adenine dinucleotide binding"/>
    <property type="evidence" value="ECO:0007669"/>
    <property type="project" value="InterPro"/>
</dbReference>
<dbReference type="EMBL" id="JAUJFL010000003">
    <property type="protein sequence ID" value="KAK2608116.1"/>
    <property type="molecule type" value="Genomic_DNA"/>
</dbReference>
<evidence type="ECO:0000256" key="4">
    <source>
        <dbReference type="ARBA" id="ARBA00022827"/>
    </source>
</evidence>
<evidence type="ECO:0000259" key="9">
    <source>
        <dbReference type="PROSITE" id="PS00623"/>
    </source>
</evidence>
<dbReference type="PROSITE" id="PS00623">
    <property type="entry name" value="GMC_OXRED_1"/>
    <property type="match status" value="1"/>
</dbReference>
<dbReference type="SUPFAM" id="SSF54373">
    <property type="entry name" value="FAD-linked reductases, C-terminal domain"/>
    <property type="match status" value="1"/>
</dbReference>
<proteinExistence type="inferred from homology"/>
<dbReference type="InterPro" id="IPR007867">
    <property type="entry name" value="GMC_OxRtase_C"/>
</dbReference>
<keyword evidence="12" id="KW-1185">Reference proteome</keyword>
<evidence type="ECO:0000313" key="11">
    <source>
        <dbReference type="EMBL" id="KAK2608116.1"/>
    </source>
</evidence>
<dbReference type="SUPFAM" id="SSF51905">
    <property type="entry name" value="FAD/NAD(P)-binding domain"/>
    <property type="match status" value="1"/>
</dbReference>
<dbReference type="InterPro" id="IPR000172">
    <property type="entry name" value="GMC_OxRdtase_N"/>
</dbReference>
<feature type="active site" description="Proton acceptor" evidence="6">
    <location>
        <position position="583"/>
    </location>
</feature>
<evidence type="ECO:0000256" key="7">
    <source>
        <dbReference type="PIRSR" id="PIRSR000137-2"/>
    </source>
</evidence>
<evidence type="ECO:0000256" key="1">
    <source>
        <dbReference type="ARBA" id="ARBA00001974"/>
    </source>
</evidence>
<dbReference type="AlphaFoldDB" id="A0AAD9SHB5"/>
<feature type="binding site" evidence="7">
    <location>
        <position position="244"/>
    </location>
    <ligand>
        <name>FAD</name>
        <dbReference type="ChEBI" id="CHEBI:57692"/>
    </ligand>
</feature>
<organism evidence="11 12">
    <name type="scientific">Phomopsis amygdali</name>
    <name type="common">Fusicoccum amygdali</name>
    <dbReference type="NCBI Taxonomy" id="1214568"/>
    <lineage>
        <taxon>Eukaryota</taxon>
        <taxon>Fungi</taxon>
        <taxon>Dikarya</taxon>
        <taxon>Ascomycota</taxon>
        <taxon>Pezizomycotina</taxon>
        <taxon>Sordariomycetes</taxon>
        <taxon>Sordariomycetidae</taxon>
        <taxon>Diaporthales</taxon>
        <taxon>Diaporthaceae</taxon>
        <taxon>Diaporthe</taxon>
    </lineage>
</organism>
<accession>A0AAD9SHB5</accession>
<keyword evidence="3 8" id="KW-0285">Flavoprotein</keyword>
<feature type="binding site" evidence="7">
    <location>
        <begin position="537"/>
        <end position="538"/>
    </location>
    <ligand>
        <name>FAD</name>
        <dbReference type="ChEBI" id="CHEBI:57692"/>
    </ligand>
</feature>
<feature type="active site" description="Proton donor" evidence="6">
    <location>
        <position position="538"/>
    </location>
</feature>